<dbReference type="SUPFAM" id="SSF110296">
    <property type="entry name" value="Oligoxyloglucan reducing end-specific cellobiohydrolase"/>
    <property type="match status" value="2"/>
</dbReference>
<accession>A0ABU3K4V7</accession>
<dbReference type="InterPro" id="IPR052025">
    <property type="entry name" value="Xyloglucanase_GH74"/>
</dbReference>
<dbReference type="InterPro" id="IPR015943">
    <property type="entry name" value="WD40/YVTN_repeat-like_dom_sf"/>
</dbReference>
<evidence type="ECO:0000313" key="3">
    <source>
        <dbReference type="Proteomes" id="UP001250932"/>
    </source>
</evidence>
<feature type="region of interest" description="Disordered" evidence="1">
    <location>
        <begin position="342"/>
        <end position="361"/>
    </location>
</feature>
<gene>
    <name evidence="2" type="ORF">PPG34_03735</name>
</gene>
<dbReference type="EMBL" id="JAQOUE010000001">
    <property type="protein sequence ID" value="MDT7041445.1"/>
    <property type="molecule type" value="Genomic_DNA"/>
</dbReference>
<sequence>MTGVEFAPCARYARAAMFATRLMTTIVGLLFFLLLNACGSGEAVVEIALHPTKPNIIYLATNDYIFKSRDEGKTWENISQGMTHSRVISLAVDPLLPANVYAGTKGDAVFKSFSGGQEWRSMSTGLGGVTITSVVHELKFVPGSSEHLFAATSMGVFETENGGHNWIKRMEGMIEVLMVVSVDIDPNQPQTLFAGTSGGVYRSIDGAKIWTKVNNGLVPPDVLKSSRALSVVKIKIDPHHPKTVYTATLKGLYKTTDGGDSWKRIAESLPDQFLSDLVLDSARPDVLYVASREGIHKSLDGGTTWQAMNTGLTNLNIRALTISTQNPQVLYLGTNRDGLFRSQNGGQSWEPIPLTPIPPAT</sequence>
<dbReference type="RefSeq" id="WP_313831798.1">
    <property type="nucleotide sequence ID" value="NZ_JAQOUE010000001.1"/>
</dbReference>
<dbReference type="Gene3D" id="2.130.10.10">
    <property type="entry name" value="YVTN repeat-like/Quinoprotein amine dehydrogenase"/>
    <property type="match status" value="3"/>
</dbReference>
<dbReference type="PANTHER" id="PTHR43739:SF5">
    <property type="entry name" value="EXO-ALPHA-SIALIDASE"/>
    <property type="match status" value="1"/>
</dbReference>
<evidence type="ECO:0000256" key="1">
    <source>
        <dbReference type="SAM" id="MobiDB-lite"/>
    </source>
</evidence>
<organism evidence="2 3">
    <name type="scientific">Candidatus Nitronereus thalassa</name>
    <dbReference type="NCBI Taxonomy" id="3020898"/>
    <lineage>
        <taxon>Bacteria</taxon>
        <taxon>Pseudomonadati</taxon>
        <taxon>Nitrospirota</taxon>
        <taxon>Nitrospiria</taxon>
        <taxon>Nitrospirales</taxon>
        <taxon>Nitrospiraceae</taxon>
        <taxon>Candidatus Nitronereus</taxon>
    </lineage>
</organism>
<comment type="caution">
    <text evidence="2">The sequence shown here is derived from an EMBL/GenBank/DDBJ whole genome shotgun (WGS) entry which is preliminary data.</text>
</comment>
<name>A0ABU3K4V7_9BACT</name>
<evidence type="ECO:0008006" key="4">
    <source>
        <dbReference type="Google" id="ProtNLM"/>
    </source>
</evidence>
<proteinExistence type="predicted"/>
<evidence type="ECO:0000313" key="2">
    <source>
        <dbReference type="EMBL" id="MDT7041445.1"/>
    </source>
</evidence>
<protein>
    <recommendedName>
        <fullName evidence="4">Sortilin N-terminal domain-containing protein</fullName>
    </recommendedName>
</protein>
<dbReference type="Proteomes" id="UP001250932">
    <property type="component" value="Unassembled WGS sequence"/>
</dbReference>
<keyword evidence="3" id="KW-1185">Reference proteome</keyword>
<dbReference type="PANTHER" id="PTHR43739">
    <property type="entry name" value="XYLOGLUCANASE (EUROFUNG)"/>
    <property type="match status" value="1"/>
</dbReference>
<reference evidence="2 3" key="1">
    <citation type="journal article" date="2023" name="ISME J.">
        <title>Cultivation and genomic characterization of novel and ubiquitous marine nitrite-oxidizing bacteria from the Nitrospirales.</title>
        <authorList>
            <person name="Mueller A.J."/>
            <person name="Daebeler A."/>
            <person name="Herbold C.W."/>
            <person name="Kirkegaard R.H."/>
            <person name="Daims H."/>
        </authorList>
    </citation>
    <scope>NUCLEOTIDE SEQUENCE [LARGE SCALE GENOMIC DNA]</scope>
    <source>
        <strain evidence="2 3">EB</strain>
    </source>
</reference>